<accession>A0A2K0T3W0</accession>
<dbReference type="EMBL" id="MTYH01000072">
    <property type="protein sequence ID" value="PNP40223.1"/>
    <property type="molecule type" value="Genomic_DNA"/>
</dbReference>
<evidence type="ECO:0000313" key="2">
    <source>
        <dbReference type="Proteomes" id="UP000236546"/>
    </source>
</evidence>
<evidence type="ECO:0000313" key="1">
    <source>
        <dbReference type="EMBL" id="PNP40223.1"/>
    </source>
</evidence>
<sequence length="76" mass="8186">MCELVHCPGCGELISESLPVSECLTCLSSSYRSTSPERPASAPPSGTRTEVTLFILVVSNEDREPTFVDGAVYFES</sequence>
<protein>
    <submittedName>
        <fullName evidence="1">Uncharacterized protein</fullName>
    </submittedName>
</protein>
<dbReference type="AlphaFoldDB" id="A0A2K0T3W0"/>
<dbReference type="OrthoDB" id="4898964at2759"/>
<gene>
    <name evidence="1" type="ORF">TGAMA5MH_07878</name>
</gene>
<proteinExistence type="predicted"/>
<name>A0A2K0T3W0_9HYPO</name>
<organism evidence="1 2">
    <name type="scientific">Trichoderma gamsii</name>
    <dbReference type="NCBI Taxonomy" id="398673"/>
    <lineage>
        <taxon>Eukaryota</taxon>
        <taxon>Fungi</taxon>
        <taxon>Dikarya</taxon>
        <taxon>Ascomycota</taxon>
        <taxon>Pezizomycotina</taxon>
        <taxon>Sordariomycetes</taxon>
        <taxon>Hypocreomycetidae</taxon>
        <taxon>Hypocreales</taxon>
        <taxon>Hypocreaceae</taxon>
        <taxon>Trichoderma</taxon>
    </lineage>
</organism>
<comment type="caution">
    <text evidence="1">The sequence shown here is derived from an EMBL/GenBank/DDBJ whole genome shotgun (WGS) entry which is preliminary data.</text>
</comment>
<dbReference type="Proteomes" id="UP000236546">
    <property type="component" value="Unassembled WGS sequence"/>
</dbReference>
<reference evidence="1 2" key="1">
    <citation type="submission" date="2017-02" db="EMBL/GenBank/DDBJ databases">
        <title>Genomes of Trichoderma spp. with biocontrol activity.</title>
        <authorList>
            <person name="Gardiner D."/>
            <person name="Kazan K."/>
            <person name="Vos C."/>
            <person name="Harvey P."/>
        </authorList>
    </citation>
    <scope>NUCLEOTIDE SEQUENCE [LARGE SCALE GENOMIC DNA]</scope>
    <source>
        <strain evidence="1 2">A5MH</strain>
    </source>
</reference>